<dbReference type="InterPro" id="IPR004097">
    <property type="entry name" value="DHHA2"/>
</dbReference>
<organism evidence="9 10">
    <name type="scientific">Pseudovibrio axinellae</name>
    <dbReference type="NCBI Taxonomy" id="989403"/>
    <lineage>
        <taxon>Bacteria</taxon>
        <taxon>Pseudomonadati</taxon>
        <taxon>Pseudomonadota</taxon>
        <taxon>Alphaproteobacteria</taxon>
        <taxon>Hyphomicrobiales</taxon>
        <taxon>Stappiaceae</taxon>
        <taxon>Pseudovibrio</taxon>
    </lineage>
</organism>
<name>A0A165VSJ1_9HYPH</name>
<feature type="domain" description="DHHA2" evidence="8">
    <location>
        <begin position="243"/>
        <end position="370"/>
    </location>
</feature>
<dbReference type="GO" id="GO:0004427">
    <property type="term" value="F:inorganic diphosphate phosphatase activity"/>
    <property type="evidence" value="ECO:0007669"/>
    <property type="project" value="UniProtKB-EC"/>
</dbReference>
<dbReference type="InterPro" id="IPR038763">
    <property type="entry name" value="DHH_sf"/>
</dbReference>
<dbReference type="InterPro" id="IPR038222">
    <property type="entry name" value="DHHA2_dom_sf"/>
</dbReference>
<comment type="caution">
    <text evidence="9">The sequence shown here is derived from an EMBL/GenBank/DDBJ whole genome shotgun (WGS) entry which is preliminary data.</text>
</comment>
<evidence type="ECO:0000256" key="6">
    <source>
        <dbReference type="ARBA" id="ARBA00032535"/>
    </source>
</evidence>
<dbReference type="EC" id="3.6.1.1" evidence="2"/>
<dbReference type="Proteomes" id="UP000076577">
    <property type="component" value="Unassembled WGS sequence"/>
</dbReference>
<proteinExistence type="predicted"/>
<evidence type="ECO:0000256" key="7">
    <source>
        <dbReference type="ARBA" id="ARBA00047820"/>
    </source>
</evidence>
<dbReference type="PANTHER" id="PTHR12112:SF22">
    <property type="entry name" value="MANGANESE-DEPENDENT INORGANIC PYROPHOSPHATASE-RELATED"/>
    <property type="match status" value="1"/>
</dbReference>
<evidence type="ECO:0000313" key="9">
    <source>
        <dbReference type="EMBL" id="KZL15379.1"/>
    </source>
</evidence>
<evidence type="ECO:0000256" key="5">
    <source>
        <dbReference type="ARBA" id="ARBA00023211"/>
    </source>
</evidence>
<evidence type="ECO:0000256" key="4">
    <source>
        <dbReference type="ARBA" id="ARBA00022801"/>
    </source>
</evidence>
<comment type="cofactor">
    <cofactor evidence="1">
        <name>Mn(2+)</name>
        <dbReference type="ChEBI" id="CHEBI:29035"/>
    </cofactor>
</comment>
<dbReference type="RefSeq" id="WP_203416220.1">
    <property type="nucleotide sequence ID" value="NZ_FOFM01000012.1"/>
</dbReference>
<protein>
    <recommendedName>
        <fullName evidence="2">inorganic diphosphatase</fullName>
        <ecNumber evidence="2">3.6.1.1</ecNumber>
    </recommendedName>
    <alternativeName>
        <fullName evidence="6">Pyrophosphate phospho-hydrolase</fullName>
    </alternativeName>
</protein>
<evidence type="ECO:0000313" key="10">
    <source>
        <dbReference type="Proteomes" id="UP000076577"/>
    </source>
</evidence>
<reference evidence="9 10" key="1">
    <citation type="journal article" date="2016" name="Front. Microbiol.">
        <title>Comparative Genomic Analysis Reveals a Diverse Repertoire of Genes Involved in Prokaryote-Eukaryote Interactions within the Pseudovibrio Genus.</title>
        <authorList>
            <person name="Romano S."/>
            <person name="Fernandez-Guerra A."/>
            <person name="Reen F.J."/>
            <person name="Glockner F.O."/>
            <person name="Crowley S.P."/>
            <person name="O'Sullivan O."/>
            <person name="Cotter P.D."/>
            <person name="Adams C."/>
            <person name="Dobson A.D."/>
            <person name="O'Gara F."/>
        </authorList>
    </citation>
    <scope>NUCLEOTIDE SEQUENCE [LARGE SCALE GENOMIC DNA]</scope>
    <source>
        <strain evidence="9 10">Ad2</strain>
    </source>
</reference>
<dbReference type="PANTHER" id="PTHR12112">
    <property type="entry name" value="BNIP - RELATED"/>
    <property type="match status" value="1"/>
</dbReference>
<dbReference type="SMART" id="SM01131">
    <property type="entry name" value="DHHA2"/>
    <property type="match status" value="1"/>
</dbReference>
<gene>
    <name evidence="9" type="primary">ppaC</name>
    <name evidence="9" type="ORF">PsAD2_03635</name>
</gene>
<dbReference type="NCBIfam" id="NF003877">
    <property type="entry name" value="PRK05427.1"/>
    <property type="match status" value="1"/>
</dbReference>
<keyword evidence="5" id="KW-0464">Manganese</keyword>
<dbReference type="InterPro" id="IPR001667">
    <property type="entry name" value="DDH_dom"/>
</dbReference>
<dbReference type="AlphaFoldDB" id="A0A165VSJ1"/>
<evidence type="ECO:0000256" key="1">
    <source>
        <dbReference type="ARBA" id="ARBA00001936"/>
    </source>
</evidence>
<keyword evidence="4 9" id="KW-0378">Hydrolase</keyword>
<dbReference type="Pfam" id="PF02833">
    <property type="entry name" value="DHHA2"/>
    <property type="match status" value="1"/>
</dbReference>
<keyword evidence="3" id="KW-0479">Metal-binding</keyword>
<dbReference type="STRING" id="989403.SAMN05421798_11232"/>
<evidence type="ECO:0000256" key="2">
    <source>
        <dbReference type="ARBA" id="ARBA00012146"/>
    </source>
</evidence>
<dbReference type="Gene3D" id="3.10.310.20">
    <property type="entry name" value="DHHA2 domain"/>
    <property type="match status" value="1"/>
</dbReference>
<dbReference type="Gene3D" id="3.90.1640.10">
    <property type="entry name" value="inorganic pyrophosphatase (n-terminal core)"/>
    <property type="match status" value="1"/>
</dbReference>
<accession>A0A165VSJ1</accession>
<dbReference type="EMBL" id="LMCB01000074">
    <property type="protein sequence ID" value="KZL15379.1"/>
    <property type="molecule type" value="Genomic_DNA"/>
</dbReference>
<sequence length="376" mass="39988">MPFSLRFSKGDVRPLRVGRAPLIAICVLILGISGFASSLANASEQGQSVARANGAQVNYLKKLIESHENMIWMGHIIPDTDSLAGSMLAAYLHGGRSGVPSPLNPESRFVIDKCDADEPSVVDDFSNMTVGLVDFNQSTQLPAGISTGNILAIIDHHAIGGSPLNIADVISIEIRPWGSTATILADQAELLGVKLPKTLACVGMAAILSDTVNLTSPTTTEYDKIYVQKLAQQAGIDDVDAFANSMLLAKSDLSGLSATDIVLLDYKDFEFAGQKVGIGVAETLTADELITRRYQLKSAIEAQKKASGIDHLIFAIVDTRDQKSYILWGDAKDEKLALSAFGGTVKDDMVVTDGTISRKSQIGPAIQKAVEAEAAK</sequence>
<comment type="catalytic activity">
    <reaction evidence="7">
        <text>diphosphate + H2O = 2 phosphate + H(+)</text>
        <dbReference type="Rhea" id="RHEA:24576"/>
        <dbReference type="ChEBI" id="CHEBI:15377"/>
        <dbReference type="ChEBI" id="CHEBI:15378"/>
        <dbReference type="ChEBI" id="CHEBI:33019"/>
        <dbReference type="ChEBI" id="CHEBI:43474"/>
        <dbReference type="EC" id="3.6.1.1"/>
    </reaction>
</comment>
<dbReference type="PATRIC" id="fig|989403.3.peg.3929"/>
<dbReference type="GO" id="GO:0005737">
    <property type="term" value="C:cytoplasm"/>
    <property type="evidence" value="ECO:0007669"/>
    <property type="project" value="InterPro"/>
</dbReference>
<evidence type="ECO:0000259" key="8">
    <source>
        <dbReference type="SMART" id="SM01131"/>
    </source>
</evidence>
<dbReference type="GO" id="GO:0046872">
    <property type="term" value="F:metal ion binding"/>
    <property type="evidence" value="ECO:0007669"/>
    <property type="project" value="UniProtKB-KW"/>
</dbReference>
<keyword evidence="10" id="KW-1185">Reference proteome</keyword>
<dbReference type="Pfam" id="PF01368">
    <property type="entry name" value="DHH"/>
    <property type="match status" value="1"/>
</dbReference>
<dbReference type="SUPFAM" id="SSF64182">
    <property type="entry name" value="DHH phosphoesterases"/>
    <property type="match status" value="1"/>
</dbReference>
<evidence type="ECO:0000256" key="3">
    <source>
        <dbReference type="ARBA" id="ARBA00022723"/>
    </source>
</evidence>